<organism evidence="2 3">
    <name type="scientific">Coniosporium apollinis</name>
    <dbReference type="NCBI Taxonomy" id="61459"/>
    <lineage>
        <taxon>Eukaryota</taxon>
        <taxon>Fungi</taxon>
        <taxon>Dikarya</taxon>
        <taxon>Ascomycota</taxon>
        <taxon>Pezizomycotina</taxon>
        <taxon>Dothideomycetes</taxon>
        <taxon>Dothideomycetes incertae sedis</taxon>
        <taxon>Coniosporium</taxon>
    </lineage>
</organism>
<sequence>MPIPSYGAAPLSKTFVLVRAMQVISMIAIVGMTANFVSEIIQSGVEPPKEIVALYVLISVAFFWSEANIGLFVMAGADFALLISFIVVAVTVGKPLSFLNCSLVSDASRAVNAASAYAFTTSVTSNLGVSGVNLNLYSWAGATKLNCYVSKAIWGFSIALCILFTTSSILLPTLFYKNKKAAAPAKGEA</sequence>
<keyword evidence="1" id="KW-0812">Transmembrane</keyword>
<feature type="transmembrane region" description="Helical" evidence="1">
    <location>
        <begin position="53"/>
        <end position="73"/>
    </location>
</feature>
<name>A0ABQ9NMJ9_9PEZI</name>
<comment type="caution">
    <text evidence="2">The sequence shown here is derived from an EMBL/GenBank/DDBJ whole genome shotgun (WGS) entry which is preliminary data.</text>
</comment>
<feature type="transmembrane region" description="Helical" evidence="1">
    <location>
        <begin position="152"/>
        <end position="176"/>
    </location>
</feature>
<protein>
    <recommendedName>
        <fullName evidence="4">MARVEL domain-containing protein</fullName>
    </recommendedName>
</protein>
<dbReference type="Proteomes" id="UP001172684">
    <property type="component" value="Unassembled WGS sequence"/>
</dbReference>
<keyword evidence="3" id="KW-1185">Reference proteome</keyword>
<evidence type="ECO:0000313" key="2">
    <source>
        <dbReference type="EMBL" id="KAJ9662120.1"/>
    </source>
</evidence>
<evidence type="ECO:0008006" key="4">
    <source>
        <dbReference type="Google" id="ProtNLM"/>
    </source>
</evidence>
<keyword evidence="1" id="KW-0472">Membrane</keyword>
<evidence type="ECO:0000256" key="1">
    <source>
        <dbReference type="SAM" id="Phobius"/>
    </source>
</evidence>
<gene>
    <name evidence="2" type="ORF">H2201_006228</name>
</gene>
<dbReference type="EMBL" id="JAPDRL010000052">
    <property type="protein sequence ID" value="KAJ9662120.1"/>
    <property type="molecule type" value="Genomic_DNA"/>
</dbReference>
<evidence type="ECO:0000313" key="3">
    <source>
        <dbReference type="Proteomes" id="UP001172684"/>
    </source>
</evidence>
<feature type="transmembrane region" description="Helical" evidence="1">
    <location>
        <begin position="79"/>
        <end position="99"/>
    </location>
</feature>
<feature type="transmembrane region" description="Helical" evidence="1">
    <location>
        <begin position="111"/>
        <end position="132"/>
    </location>
</feature>
<reference evidence="2" key="1">
    <citation type="submission" date="2022-10" db="EMBL/GenBank/DDBJ databases">
        <title>Culturing micro-colonial fungi from biological soil crusts in the Mojave desert and describing Neophaeococcomyces mojavensis, and introducing the new genera and species Taxawa tesnikishii.</title>
        <authorList>
            <person name="Kurbessoian T."/>
            <person name="Stajich J.E."/>
        </authorList>
    </citation>
    <scope>NUCLEOTIDE SEQUENCE</scope>
    <source>
        <strain evidence="2">TK_1</strain>
    </source>
</reference>
<accession>A0ABQ9NMJ9</accession>
<keyword evidence="1" id="KW-1133">Transmembrane helix</keyword>
<feature type="transmembrane region" description="Helical" evidence="1">
    <location>
        <begin position="20"/>
        <end position="41"/>
    </location>
</feature>
<proteinExistence type="predicted"/>